<dbReference type="WBParaSite" id="Pan_g11270.t1">
    <property type="protein sequence ID" value="Pan_g11270.t1"/>
    <property type="gene ID" value="Pan_g11270"/>
</dbReference>
<evidence type="ECO:0000313" key="1">
    <source>
        <dbReference type="Proteomes" id="UP000492821"/>
    </source>
</evidence>
<keyword evidence="1" id="KW-1185">Reference proteome</keyword>
<proteinExistence type="predicted"/>
<reference evidence="1" key="1">
    <citation type="journal article" date="2013" name="Genetics">
        <title>The draft genome and transcriptome of Panagrellus redivivus are shaped by the harsh demands of a free-living lifestyle.</title>
        <authorList>
            <person name="Srinivasan J."/>
            <person name="Dillman A.R."/>
            <person name="Macchietto M.G."/>
            <person name="Heikkinen L."/>
            <person name="Lakso M."/>
            <person name="Fracchia K.M."/>
            <person name="Antoshechkin I."/>
            <person name="Mortazavi A."/>
            <person name="Wong G."/>
            <person name="Sternberg P.W."/>
        </authorList>
    </citation>
    <scope>NUCLEOTIDE SEQUENCE [LARGE SCALE GENOMIC DNA]</scope>
    <source>
        <strain evidence="1">MT8872</strain>
    </source>
</reference>
<reference evidence="2" key="2">
    <citation type="submission" date="2020-10" db="UniProtKB">
        <authorList>
            <consortium name="WormBaseParasite"/>
        </authorList>
    </citation>
    <scope>IDENTIFICATION</scope>
</reference>
<protein>
    <submittedName>
        <fullName evidence="2">Uncharacterized protein</fullName>
    </submittedName>
</protein>
<accession>A0A7E4UPL0</accession>
<name>A0A7E4UPL0_PANRE</name>
<evidence type="ECO:0000313" key="2">
    <source>
        <dbReference type="WBParaSite" id="Pan_g11270.t1"/>
    </source>
</evidence>
<organism evidence="1 2">
    <name type="scientific">Panagrellus redivivus</name>
    <name type="common">Microworm</name>
    <dbReference type="NCBI Taxonomy" id="6233"/>
    <lineage>
        <taxon>Eukaryota</taxon>
        <taxon>Metazoa</taxon>
        <taxon>Ecdysozoa</taxon>
        <taxon>Nematoda</taxon>
        <taxon>Chromadorea</taxon>
        <taxon>Rhabditida</taxon>
        <taxon>Tylenchina</taxon>
        <taxon>Panagrolaimomorpha</taxon>
        <taxon>Panagrolaimoidea</taxon>
        <taxon>Panagrolaimidae</taxon>
        <taxon>Panagrellus</taxon>
    </lineage>
</organism>
<dbReference type="Proteomes" id="UP000492821">
    <property type="component" value="Unassembled WGS sequence"/>
</dbReference>
<sequence>METAPIFKEVWPRIAPPEINGATIIVTDCFQRLDEEAYGYTIILKAVTSSASLGCPLQLPENAEVRLINVEKEDENGFVKTYISSQHGELKEIREIGYTESNSNNKGYSMLLFFPNSRIDRLFFQMRDRDEDEF</sequence>
<dbReference type="AlphaFoldDB" id="A0A7E4UPL0"/>